<dbReference type="Gene3D" id="3.30.750.24">
    <property type="entry name" value="STAS domain"/>
    <property type="match status" value="1"/>
</dbReference>
<gene>
    <name evidence="7" type="ORF">OXX778_LOCUS1466</name>
</gene>
<feature type="domain" description="STAS" evidence="6">
    <location>
        <begin position="537"/>
        <end position="686"/>
    </location>
</feature>
<protein>
    <recommendedName>
        <fullName evidence="6">STAS domain-containing protein</fullName>
    </recommendedName>
</protein>
<evidence type="ECO:0000313" key="7">
    <source>
        <dbReference type="EMBL" id="CAF0714401.1"/>
    </source>
</evidence>
<dbReference type="GO" id="GO:0055085">
    <property type="term" value="P:transmembrane transport"/>
    <property type="evidence" value="ECO:0007669"/>
    <property type="project" value="InterPro"/>
</dbReference>
<feature type="transmembrane region" description="Helical" evidence="5">
    <location>
        <begin position="423"/>
        <end position="441"/>
    </location>
</feature>
<dbReference type="Pfam" id="PF00916">
    <property type="entry name" value="Sulfate_transp"/>
    <property type="match status" value="1"/>
</dbReference>
<evidence type="ECO:0000313" key="8">
    <source>
        <dbReference type="Proteomes" id="UP000663879"/>
    </source>
</evidence>
<accession>A0A813M748</accession>
<comment type="subcellular location">
    <subcellularLocation>
        <location evidence="1">Membrane</location>
        <topology evidence="1">Multi-pass membrane protein</topology>
    </subcellularLocation>
</comment>
<keyword evidence="8" id="KW-1185">Reference proteome</keyword>
<feature type="transmembrane region" description="Helical" evidence="5">
    <location>
        <begin position="388"/>
        <end position="411"/>
    </location>
</feature>
<dbReference type="PANTHER" id="PTHR11814">
    <property type="entry name" value="SULFATE TRANSPORTER"/>
    <property type="match status" value="1"/>
</dbReference>
<feature type="transmembrane region" description="Helical" evidence="5">
    <location>
        <begin position="125"/>
        <end position="141"/>
    </location>
</feature>
<feature type="transmembrane region" description="Helical" evidence="5">
    <location>
        <begin position="187"/>
        <end position="205"/>
    </location>
</feature>
<dbReference type="InterPro" id="IPR002645">
    <property type="entry name" value="STAS_dom"/>
</dbReference>
<dbReference type="NCBIfam" id="TIGR00815">
    <property type="entry name" value="sulP"/>
    <property type="match status" value="1"/>
</dbReference>
<sequence length="687" mass="77988">MNESIKKNSQDSILINRPVYTLKKFDSEYQIDSSNASSTKNVKSKKCNFSPINFLSIFTILNFITEYNFKQHLVPDILSGLTVGVMHIPSSLAYGALTSLNPVHGLYTSFFAGLTYILFGTSKHLSVGTFAVTSLIVYSTITRIETEYPQLNYSNLNLTNFESNNENSSLSSEYDVESITMNFKIKIATGLAFWCGIIQVIFSFLKFGSISKYLSQPLLRGFTTAASFHVFSSQIKHILGIYYVHRKRRKFFKLVYLYLRLFQNIHLINWAAFIFSITSILFLYITRTQINERFKKQLKNVPLPIELFVIVTGTILSNYANLNSKFNMSVIGTIPKGLPEFRLPEFNLFFDLFLDAIIISIIAYATSLSVSDIFARKHKYKIDSNKEFFALGVSNVVGSFFQSFVSCGSLSRTVVADSSGGKTQLVTLIASSVVLTVMLWLGPFLEQLPKACLGSIIIAALVNLLLQVKDIPYYWKLDKLDFVTWIVTFMSTIILDVDFGLCLGFLTALFMNTYRTQKIDLKIQGRVKDFEIYRNIDKYLTSENDTIKIVSPNQSIFYLTSDCFKKQLNLICPLKATGNLREGLCENCKANYKCLCGSTSDLEIGENEALNRDKKFDAIVLNFTDVQFVDEAGCKCLQQVIKEYENENVKVLLACCNEKVVKYFKKMRMNQEEKVYLTVQDAVNSLL</sequence>
<evidence type="ECO:0000256" key="4">
    <source>
        <dbReference type="ARBA" id="ARBA00023136"/>
    </source>
</evidence>
<organism evidence="7 8">
    <name type="scientific">Brachionus calyciflorus</name>
    <dbReference type="NCBI Taxonomy" id="104777"/>
    <lineage>
        <taxon>Eukaryota</taxon>
        <taxon>Metazoa</taxon>
        <taxon>Spiralia</taxon>
        <taxon>Gnathifera</taxon>
        <taxon>Rotifera</taxon>
        <taxon>Eurotatoria</taxon>
        <taxon>Monogononta</taxon>
        <taxon>Pseudotrocha</taxon>
        <taxon>Ploima</taxon>
        <taxon>Brachionidae</taxon>
        <taxon>Brachionus</taxon>
    </lineage>
</organism>
<keyword evidence="2 5" id="KW-0812">Transmembrane</keyword>
<evidence type="ECO:0000256" key="1">
    <source>
        <dbReference type="ARBA" id="ARBA00004141"/>
    </source>
</evidence>
<name>A0A813M748_9BILA</name>
<dbReference type="OrthoDB" id="288203at2759"/>
<comment type="caution">
    <text evidence="7">The sequence shown here is derived from an EMBL/GenBank/DDBJ whole genome shotgun (WGS) entry which is preliminary data.</text>
</comment>
<dbReference type="EMBL" id="CAJNOC010000094">
    <property type="protein sequence ID" value="CAF0714401.1"/>
    <property type="molecule type" value="Genomic_DNA"/>
</dbReference>
<feature type="transmembrane region" description="Helical" evidence="5">
    <location>
        <begin position="486"/>
        <end position="511"/>
    </location>
</feature>
<keyword evidence="3 5" id="KW-1133">Transmembrane helix</keyword>
<dbReference type="InterPro" id="IPR001902">
    <property type="entry name" value="SLC26A/SulP_fam"/>
</dbReference>
<dbReference type="GO" id="GO:0016020">
    <property type="term" value="C:membrane"/>
    <property type="evidence" value="ECO:0007669"/>
    <property type="project" value="UniProtKB-SubCell"/>
</dbReference>
<dbReference type="Proteomes" id="UP000663879">
    <property type="component" value="Unassembled WGS sequence"/>
</dbReference>
<evidence type="ECO:0000256" key="3">
    <source>
        <dbReference type="ARBA" id="ARBA00022989"/>
    </source>
</evidence>
<dbReference type="AlphaFoldDB" id="A0A813M748"/>
<keyword evidence="4 5" id="KW-0472">Membrane</keyword>
<evidence type="ECO:0000256" key="5">
    <source>
        <dbReference type="SAM" id="Phobius"/>
    </source>
</evidence>
<dbReference type="InterPro" id="IPR036513">
    <property type="entry name" value="STAS_dom_sf"/>
</dbReference>
<dbReference type="Pfam" id="PF01740">
    <property type="entry name" value="STAS"/>
    <property type="match status" value="1"/>
</dbReference>
<feature type="transmembrane region" description="Helical" evidence="5">
    <location>
        <begin position="448"/>
        <end position="466"/>
    </location>
</feature>
<feature type="transmembrane region" description="Helical" evidence="5">
    <location>
        <begin position="348"/>
        <end position="367"/>
    </location>
</feature>
<evidence type="ECO:0000259" key="6">
    <source>
        <dbReference type="PROSITE" id="PS50801"/>
    </source>
</evidence>
<proteinExistence type="predicted"/>
<feature type="transmembrane region" description="Helical" evidence="5">
    <location>
        <begin position="265"/>
        <end position="285"/>
    </location>
</feature>
<dbReference type="PROSITE" id="PS50801">
    <property type="entry name" value="STAS"/>
    <property type="match status" value="1"/>
</dbReference>
<dbReference type="InterPro" id="IPR011547">
    <property type="entry name" value="SLC26A/SulP_dom"/>
</dbReference>
<feature type="transmembrane region" description="Helical" evidence="5">
    <location>
        <begin position="225"/>
        <end position="244"/>
    </location>
</feature>
<dbReference type="SUPFAM" id="SSF52091">
    <property type="entry name" value="SpoIIaa-like"/>
    <property type="match status" value="1"/>
</dbReference>
<reference evidence="7" key="1">
    <citation type="submission" date="2021-02" db="EMBL/GenBank/DDBJ databases">
        <authorList>
            <person name="Nowell W R."/>
        </authorList>
    </citation>
    <scope>NUCLEOTIDE SEQUENCE</scope>
    <source>
        <strain evidence="7">Ploen Becks lab</strain>
    </source>
</reference>
<evidence type="ECO:0000256" key="2">
    <source>
        <dbReference type="ARBA" id="ARBA00022692"/>
    </source>
</evidence>
<feature type="transmembrane region" description="Helical" evidence="5">
    <location>
        <begin position="77"/>
        <end position="96"/>
    </location>
</feature>